<sequence length="153" mass="17448">MSDVKQKVKQFFQAYEARFMRALQGDNKIEGAVDDVEGTVNAFAEHFIEASPAGVVAGKNDDSFRKMIPQGNEFYRSIGTQLMKIRDIDVAELNEHHVMATVEWDSRYKRKDGTEIAISFEVVYLLQHIEGELKIFAYITGDEQQALREAELI</sequence>
<dbReference type="RefSeq" id="WP_377579859.1">
    <property type="nucleotide sequence ID" value="NZ_JBHTKA010000004.1"/>
</dbReference>
<accession>A0ABW3K2D9</accession>
<proteinExistence type="predicted"/>
<dbReference type="EMBL" id="JBHTKA010000004">
    <property type="protein sequence ID" value="MFD1000442.1"/>
    <property type="molecule type" value="Genomic_DNA"/>
</dbReference>
<gene>
    <name evidence="1" type="ORF">ACFQ21_14050</name>
</gene>
<organism evidence="1 2">
    <name type="scientific">Ohtaekwangia kribbensis</name>
    <dbReference type="NCBI Taxonomy" id="688913"/>
    <lineage>
        <taxon>Bacteria</taxon>
        <taxon>Pseudomonadati</taxon>
        <taxon>Bacteroidota</taxon>
        <taxon>Cytophagia</taxon>
        <taxon>Cytophagales</taxon>
        <taxon>Fulvivirgaceae</taxon>
        <taxon>Ohtaekwangia</taxon>
    </lineage>
</organism>
<protein>
    <recommendedName>
        <fullName evidence="3">Nuclear transport factor 2 family protein</fullName>
    </recommendedName>
</protein>
<dbReference type="Proteomes" id="UP001597112">
    <property type="component" value="Unassembled WGS sequence"/>
</dbReference>
<keyword evidence="2" id="KW-1185">Reference proteome</keyword>
<comment type="caution">
    <text evidence="1">The sequence shown here is derived from an EMBL/GenBank/DDBJ whole genome shotgun (WGS) entry which is preliminary data.</text>
</comment>
<evidence type="ECO:0000313" key="1">
    <source>
        <dbReference type="EMBL" id="MFD1000442.1"/>
    </source>
</evidence>
<name>A0ABW3K2D9_9BACT</name>
<reference evidence="2" key="1">
    <citation type="journal article" date="2019" name="Int. J. Syst. Evol. Microbiol.">
        <title>The Global Catalogue of Microorganisms (GCM) 10K type strain sequencing project: providing services to taxonomists for standard genome sequencing and annotation.</title>
        <authorList>
            <consortium name="The Broad Institute Genomics Platform"/>
            <consortium name="The Broad Institute Genome Sequencing Center for Infectious Disease"/>
            <person name="Wu L."/>
            <person name="Ma J."/>
        </authorList>
    </citation>
    <scope>NUCLEOTIDE SEQUENCE [LARGE SCALE GENOMIC DNA]</scope>
    <source>
        <strain evidence="2">CCUG 58938</strain>
    </source>
</reference>
<evidence type="ECO:0008006" key="3">
    <source>
        <dbReference type="Google" id="ProtNLM"/>
    </source>
</evidence>
<evidence type="ECO:0000313" key="2">
    <source>
        <dbReference type="Proteomes" id="UP001597112"/>
    </source>
</evidence>